<organism evidence="1 3">
    <name type="scientific">Didymodactylos carnosus</name>
    <dbReference type="NCBI Taxonomy" id="1234261"/>
    <lineage>
        <taxon>Eukaryota</taxon>
        <taxon>Metazoa</taxon>
        <taxon>Spiralia</taxon>
        <taxon>Gnathifera</taxon>
        <taxon>Rotifera</taxon>
        <taxon>Eurotatoria</taxon>
        <taxon>Bdelloidea</taxon>
        <taxon>Philodinida</taxon>
        <taxon>Philodinidae</taxon>
        <taxon>Didymodactylos</taxon>
    </lineage>
</organism>
<gene>
    <name evidence="1" type="ORF">OVA965_LOCUS31109</name>
    <name evidence="2" type="ORF">TMI583_LOCUS31937</name>
</gene>
<dbReference type="AlphaFoldDB" id="A0A8S2F5B5"/>
<comment type="caution">
    <text evidence="1">The sequence shown here is derived from an EMBL/GenBank/DDBJ whole genome shotgun (WGS) entry which is preliminary data.</text>
</comment>
<name>A0A8S2F5B5_9BILA</name>
<feature type="non-terminal residue" evidence="1">
    <location>
        <position position="1"/>
    </location>
</feature>
<sequence>MQARPREDKEITRVIFLISLLILSSKINLKRDEQEDHLTVERAKREEPEIIRKR</sequence>
<evidence type="ECO:0000313" key="3">
    <source>
        <dbReference type="Proteomes" id="UP000677228"/>
    </source>
</evidence>
<evidence type="ECO:0000313" key="2">
    <source>
        <dbReference type="EMBL" id="CAF4168453.1"/>
    </source>
</evidence>
<reference evidence="1" key="1">
    <citation type="submission" date="2021-02" db="EMBL/GenBank/DDBJ databases">
        <authorList>
            <person name="Nowell W R."/>
        </authorList>
    </citation>
    <scope>NUCLEOTIDE SEQUENCE</scope>
</reference>
<proteinExistence type="predicted"/>
<accession>A0A8S2F5B5</accession>
<evidence type="ECO:0000313" key="1">
    <source>
        <dbReference type="EMBL" id="CAF1358003.1"/>
    </source>
</evidence>
<dbReference type="Proteomes" id="UP000677228">
    <property type="component" value="Unassembled WGS sequence"/>
</dbReference>
<protein>
    <submittedName>
        <fullName evidence="1">Uncharacterized protein</fullName>
    </submittedName>
</protein>
<dbReference type="EMBL" id="CAJOBA010044780">
    <property type="protein sequence ID" value="CAF4168453.1"/>
    <property type="molecule type" value="Genomic_DNA"/>
</dbReference>
<dbReference type="Proteomes" id="UP000682733">
    <property type="component" value="Unassembled WGS sequence"/>
</dbReference>
<dbReference type="EMBL" id="CAJNOK010023121">
    <property type="protein sequence ID" value="CAF1358003.1"/>
    <property type="molecule type" value="Genomic_DNA"/>
</dbReference>